<dbReference type="Proteomes" id="UP000000657">
    <property type="component" value="Chromosome"/>
</dbReference>
<keyword evidence="3" id="KW-1185">Reference proteome</keyword>
<sequence length="61" mass="6543">MEACNVGHQSHPDRRGVREARDDPGACPTVSAVCASPAPSPWTRSRPPRPRPRVPGPPQPP</sequence>
<organism evidence="2 3">
    <name type="scientific">Frankia alni (strain DSM 45986 / CECT 9034 / ACN14a)</name>
    <dbReference type="NCBI Taxonomy" id="326424"/>
    <lineage>
        <taxon>Bacteria</taxon>
        <taxon>Bacillati</taxon>
        <taxon>Actinomycetota</taxon>
        <taxon>Actinomycetes</taxon>
        <taxon>Frankiales</taxon>
        <taxon>Frankiaceae</taxon>
        <taxon>Frankia</taxon>
    </lineage>
</organism>
<dbReference type="EMBL" id="CT573213">
    <property type="protein sequence ID" value="CAJ64529.1"/>
    <property type="molecule type" value="Genomic_DNA"/>
</dbReference>
<dbReference type="HOGENOM" id="CLU_2915813_0_0_11"/>
<name>Q0RDE0_FRAAA</name>
<feature type="compositionally biased region" description="Basic and acidic residues" evidence="1">
    <location>
        <begin position="10"/>
        <end position="24"/>
    </location>
</feature>
<evidence type="ECO:0000256" key="1">
    <source>
        <dbReference type="SAM" id="MobiDB-lite"/>
    </source>
</evidence>
<dbReference type="AlphaFoldDB" id="Q0RDE0"/>
<protein>
    <submittedName>
        <fullName evidence="2">Uncharacterized protein</fullName>
    </submittedName>
</protein>
<dbReference type="KEGG" id="fal:FRAAL5904"/>
<evidence type="ECO:0000313" key="3">
    <source>
        <dbReference type="Proteomes" id="UP000000657"/>
    </source>
</evidence>
<reference evidence="2 3" key="1">
    <citation type="journal article" date="2007" name="Genome Res.">
        <title>Genome characteristics of facultatively symbiotic Frankia sp. strains reflect host range and host plant biogeography.</title>
        <authorList>
            <person name="Normand P."/>
            <person name="Lapierre P."/>
            <person name="Tisa L.S."/>
            <person name="Gogarten J.P."/>
            <person name="Alloisio N."/>
            <person name="Bagnarol E."/>
            <person name="Bassi C.A."/>
            <person name="Berry A.M."/>
            <person name="Bickhart D.M."/>
            <person name="Choisne N."/>
            <person name="Couloux A."/>
            <person name="Cournoyer B."/>
            <person name="Cruveiller S."/>
            <person name="Daubin V."/>
            <person name="Demange N."/>
            <person name="Francino M.P."/>
            <person name="Goltsman E."/>
            <person name="Huang Y."/>
            <person name="Kopp O.R."/>
            <person name="Labarre L."/>
            <person name="Lapidus A."/>
            <person name="Lavire C."/>
            <person name="Marechal J."/>
            <person name="Martinez M."/>
            <person name="Mastronunzio J.E."/>
            <person name="Mullin B.C."/>
            <person name="Niemann J."/>
            <person name="Pujic P."/>
            <person name="Rawnsley T."/>
            <person name="Rouy Z."/>
            <person name="Schenowitz C."/>
            <person name="Sellstedt A."/>
            <person name="Tavares F."/>
            <person name="Tomkins J.P."/>
            <person name="Vallenet D."/>
            <person name="Valverde C."/>
            <person name="Wall L.G."/>
            <person name="Wang Y."/>
            <person name="Medigue C."/>
            <person name="Benson D.R."/>
        </authorList>
    </citation>
    <scope>NUCLEOTIDE SEQUENCE [LARGE SCALE GENOMIC DNA]</scope>
    <source>
        <strain evidence="3">DSM 45986 / CECT 9034 / ACN14a</strain>
    </source>
</reference>
<feature type="region of interest" description="Disordered" evidence="1">
    <location>
        <begin position="1"/>
        <end position="61"/>
    </location>
</feature>
<dbReference type="STRING" id="326424.FRAAL5904"/>
<gene>
    <name evidence="2" type="ordered locus">FRAAL5904</name>
</gene>
<evidence type="ECO:0000313" key="2">
    <source>
        <dbReference type="EMBL" id="CAJ64529.1"/>
    </source>
</evidence>
<proteinExistence type="predicted"/>
<accession>Q0RDE0</accession>